<protein>
    <submittedName>
        <fullName evidence="4">Erythroid differentiation-related factor 1</fullName>
    </submittedName>
</protein>
<feature type="compositionally biased region" description="Basic and acidic residues" evidence="1">
    <location>
        <begin position="590"/>
        <end position="618"/>
    </location>
</feature>
<feature type="region of interest" description="Disordered" evidence="1">
    <location>
        <begin position="1135"/>
        <end position="1155"/>
    </location>
</feature>
<feature type="region of interest" description="Disordered" evidence="1">
    <location>
        <begin position="17"/>
        <end position="44"/>
    </location>
</feature>
<dbReference type="InterPro" id="IPR056582">
    <property type="entry name" value="EDRF1_N"/>
</dbReference>
<dbReference type="EMBL" id="SEYY01004973">
    <property type="protein sequence ID" value="KAB7503544.1"/>
    <property type="molecule type" value="Genomic_DNA"/>
</dbReference>
<dbReference type="PANTHER" id="PTHR15000:SF1">
    <property type="entry name" value="ERYTHROID DIFFERENTIATION-RELATED FACTOR 1"/>
    <property type="match status" value="1"/>
</dbReference>
<comment type="caution">
    <text evidence="4">The sequence shown here is derived from an EMBL/GenBank/DDBJ whole genome shotgun (WGS) entry which is preliminary data.</text>
</comment>
<feature type="compositionally biased region" description="Basic and acidic residues" evidence="1">
    <location>
        <begin position="659"/>
        <end position="681"/>
    </location>
</feature>
<evidence type="ECO:0000259" key="3">
    <source>
        <dbReference type="Pfam" id="PF23788"/>
    </source>
</evidence>
<feature type="compositionally biased region" description="Basic and acidic residues" evidence="1">
    <location>
        <begin position="17"/>
        <end position="35"/>
    </location>
</feature>
<accession>A0A5N5TA61</accession>
<organism evidence="4 5">
    <name type="scientific">Armadillidium nasatum</name>
    <dbReference type="NCBI Taxonomy" id="96803"/>
    <lineage>
        <taxon>Eukaryota</taxon>
        <taxon>Metazoa</taxon>
        <taxon>Ecdysozoa</taxon>
        <taxon>Arthropoda</taxon>
        <taxon>Crustacea</taxon>
        <taxon>Multicrustacea</taxon>
        <taxon>Malacostraca</taxon>
        <taxon>Eumalacostraca</taxon>
        <taxon>Peracarida</taxon>
        <taxon>Isopoda</taxon>
        <taxon>Oniscidea</taxon>
        <taxon>Crinocheta</taxon>
        <taxon>Armadillidiidae</taxon>
        <taxon>Armadillidium</taxon>
    </lineage>
</organism>
<dbReference type="InterPro" id="IPR056583">
    <property type="entry name" value="EDRF1_TPR"/>
</dbReference>
<dbReference type="OrthoDB" id="419432at2759"/>
<dbReference type="Pfam" id="PF23723">
    <property type="entry name" value="TPR_EDRF1"/>
    <property type="match status" value="1"/>
</dbReference>
<evidence type="ECO:0000259" key="2">
    <source>
        <dbReference type="Pfam" id="PF23723"/>
    </source>
</evidence>
<feature type="domain" description="EDRF1 N-terminal" evidence="3">
    <location>
        <begin position="238"/>
        <end position="485"/>
    </location>
</feature>
<feature type="domain" description="EDRF1 N-terminal" evidence="3">
    <location>
        <begin position="46"/>
        <end position="220"/>
    </location>
</feature>
<name>A0A5N5TA61_9CRUS</name>
<evidence type="ECO:0000313" key="4">
    <source>
        <dbReference type="EMBL" id="KAB7503544.1"/>
    </source>
</evidence>
<dbReference type="Pfam" id="PF23788">
    <property type="entry name" value="EDRF1_N"/>
    <property type="match status" value="2"/>
</dbReference>
<reference evidence="4 5" key="1">
    <citation type="journal article" date="2019" name="PLoS Biol.">
        <title>Sex chromosomes control vertical transmission of feminizing Wolbachia symbionts in an isopod.</title>
        <authorList>
            <person name="Becking T."/>
            <person name="Chebbi M.A."/>
            <person name="Giraud I."/>
            <person name="Moumen B."/>
            <person name="Laverre T."/>
            <person name="Caubet Y."/>
            <person name="Peccoud J."/>
            <person name="Gilbert C."/>
            <person name="Cordaux R."/>
        </authorList>
    </citation>
    <scope>NUCLEOTIDE SEQUENCE [LARGE SCALE GENOMIC DNA]</scope>
    <source>
        <strain evidence="4">ANa2</strain>
        <tissue evidence="4">Whole body excluding digestive tract and cuticle</tissue>
    </source>
</reference>
<keyword evidence="5" id="KW-1185">Reference proteome</keyword>
<feature type="region of interest" description="Disordered" evidence="1">
    <location>
        <begin position="590"/>
        <end position="683"/>
    </location>
</feature>
<evidence type="ECO:0000256" key="1">
    <source>
        <dbReference type="SAM" id="MobiDB-lite"/>
    </source>
</evidence>
<feature type="compositionally biased region" description="Basic residues" evidence="1">
    <location>
        <begin position="542"/>
        <end position="553"/>
    </location>
</feature>
<proteinExistence type="predicted"/>
<dbReference type="GO" id="GO:0045893">
    <property type="term" value="P:positive regulation of DNA-templated transcription"/>
    <property type="evidence" value="ECO:0007669"/>
    <property type="project" value="TreeGrafter"/>
</dbReference>
<gene>
    <name evidence="4" type="primary">Edrf1</name>
    <name evidence="4" type="ORF">Anas_06317</name>
</gene>
<feature type="region of interest" description="Disordered" evidence="1">
    <location>
        <begin position="511"/>
        <end position="563"/>
    </location>
</feature>
<sequence>MSFKDKVDLFPVSQLDSTKDEKETTLSELYDKPEESNSTNGDGTTIRSVAVVKKSQVEFPVTFRELQSNTDIKTPPSNWLRGQFSICLPNLTPKRSDFTSFIMGYQFPDCIGEVDIVSDAENIKKLLKMAYKPNTHLSMMVHRIGKTILIDDFDIYKYLLRRGHNEWKWLRKFFYEHVLESLDERKEQNVIVRPDKSRDVVQSRNLLSKFLYHSIEGNVKQTTPEQEGGESPVSVKALSSPTKDASGELLAEEHMPDCSVQTFARNVIWNFEDVRMLIGTDLPIFGGRTHPCVSLRLKEMDKPINILTGIDYWLDNLMCNVPEVVMCYHQNGIVQKYELFKTEDLPHISDSPFSPQLVRDIAHNILSFLKSKAAKEGHTYWLFKGKDDDIVKLYDLTSLCSEENFESNEKDGAKENVQDDNPFTIPVAILLYCVAKKLFGSKDAVDKLPTVRSLLESSLSLINKDMYPKIYCHSQLILADIYLPQDIDPDVPTLVDIKKEEVLLTKVNETKTDSKVSKKNTKKGKKGKGSETVSINLDTLCRHHGHKSSKTKQKTSESPNLSKNVYERCNDAVRHVILALQFLVNYQKDETTSTGGNDRDSEGRHAGNIPDEPKRARQNEPIPMPYEPLNKTPPKVDTTRESEENQEISNSLRELVVSNEKETDEKRGSVRNKKEGKEESKSNTQNVIVPKAVLAGTTLNSYLKDASWIDQFYFKFFRKTSLIYMTKGRIELTSCNYGLCLRYAKLSLRAWCAMVKILNTDKEFPLPSQPLLLAGDVYYNLSKNWDKTPQHIEDFNSLSEEHQNMNEILEKFVPFEDTRWSIKAPCDNVEAMMLSFKCFDVAAKFTNSKPDIDLKRRVASICNELGCIYMNQADQLCQNLGTGIDGCGSLWEDSWQFICNAFDIFEEVRDTENLALLHCNKGRYLRLYAFYSSSVNGEQVNNLSVYKIYEKAVKEYEQALTLLNSKQSLNSQVRVSVVWEFSSTLFGYATLLHEDDEILDADKSSELVSLYNRCLKLCVSEAKTCNSKEPLYEYRIAVIHIRLASIYHQKYRSGRDSKMMSLAEMHYIKSAERFIKLDSSPEDILKVHLDHIVLLEDSLEGIKNPLYKWKKNLSILKLLTDCLHGLAIVKRQREERRNVDQTNEEKKGQKANYDEKLDGNSNEKVILQPLLELLEKKLNLSLLTMLRLSKSENKSLKPYEGDLKTMYSASLNKLSKSIDSHLLDALSSILPILNSIRAQFKMN</sequence>
<dbReference type="AlphaFoldDB" id="A0A5N5TA61"/>
<evidence type="ECO:0000313" key="5">
    <source>
        <dbReference type="Proteomes" id="UP000326759"/>
    </source>
</evidence>
<dbReference type="Proteomes" id="UP000326759">
    <property type="component" value="Unassembled WGS sequence"/>
</dbReference>
<dbReference type="PANTHER" id="PTHR15000">
    <property type="entry name" value="ERYTHROID DIFFERENTIATION-RELATED FACTOR 1"/>
    <property type="match status" value="1"/>
</dbReference>
<feature type="domain" description="EDRF1 TPR repeats region" evidence="2">
    <location>
        <begin position="854"/>
        <end position="1237"/>
    </location>
</feature>
<feature type="compositionally biased region" description="Basic residues" evidence="1">
    <location>
        <begin position="517"/>
        <end position="527"/>
    </location>
</feature>